<dbReference type="AlphaFoldDB" id="J7T670"/>
<keyword evidence="3" id="KW-1185">Reference proteome</keyword>
<evidence type="ECO:0000313" key="2">
    <source>
        <dbReference type="EMBL" id="EJO16440.1"/>
    </source>
</evidence>
<comment type="caution">
    <text evidence="2">The sequence shown here is derived from an EMBL/GenBank/DDBJ whole genome shotgun (WGS) entry which is preliminary data.</text>
</comment>
<dbReference type="PATRIC" id="fig|1200793.3.peg.339"/>
<dbReference type="InterPro" id="IPR014748">
    <property type="entry name" value="Enoyl-CoA_hydra_C"/>
</dbReference>
<dbReference type="CDD" id="cd06558">
    <property type="entry name" value="crotonase-like"/>
    <property type="match status" value="1"/>
</dbReference>
<dbReference type="SUPFAM" id="SSF52096">
    <property type="entry name" value="ClpP/crotonase"/>
    <property type="match status" value="1"/>
</dbReference>
<name>J7T670_STRSL</name>
<dbReference type="EMBL" id="ALIF01000001">
    <property type="protein sequence ID" value="EJO16440.1"/>
    <property type="molecule type" value="Genomic_DNA"/>
</dbReference>
<accession>J7T670</accession>
<gene>
    <name evidence="2" type="ORF">RSSL_00325</name>
</gene>
<dbReference type="PANTHER" id="PTHR43459:SF1">
    <property type="entry name" value="EG:BACN32G11.4 PROTEIN"/>
    <property type="match status" value="1"/>
</dbReference>
<dbReference type="EC" id="4.2.1.17" evidence="2"/>
<proteinExistence type="inferred from homology"/>
<dbReference type="PANTHER" id="PTHR43459">
    <property type="entry name" value="ENOYL-COA HYDRATASE"/>
    <property type="match status" value="1"/>
</dbReference>
<dbReference type="Proteomes" id="UP000006983">
    <property type="component" value="Unassembled WGS sequence"/>
</dbReference>
<organism evidence="2 3">
    <name type="scientific">Streptococcus salivarius K12</name>
    <dbReference type="NCBI Taxonomy" id="1200793"/>
    <lineage>
        <taxon>Bacteria</taxon>
        <taxon>Bacillati</taxon>
        <taxon>Bacillota</taxon>
        <taxon>Bacilli</taxon>
        <taxon>Lactobacillales</taxon>
        <taxon>Streptococcaceae</taxon>
        <taxon>Streptococcus</taxon>
    </lineage>
</organism>
<dbReference type="Pfam" id="PF00378">
    <property type="entry name" value="ECH_1"/>
    <property type="match status" value="1"/>
</dbReference>
<keyword evidence="2" id="KW-0456">Lyase</keyword>
<dbReference type="GO" id="GO:0004300">
    <property type="term" value="F:enoyl-CoA hydratase activity"/>
    <property type="evidence" value="ECO:0007669"/>
    <property type="project" value="UniProtKB-EC"/>
</dbReference>
<reference evidence="2 3" key="1">
    <citation type="journal article" date="2012" name="J. Bacteriol.">
        <title>Genome Sequence of the Lantibiotic Bacteriocin Producer Streptococcus salivarius Strain K12.</title>
        <authorList>
            <person name="Barretto C."/>
            <person name="Alvarez-Martin P."/>
            <person name="Foata F."/>
            <person name="Renault P."/>
            <person name="Berger B."/>
        </authorList>
    </citation>
    <scope>NUCLEOTIDE SEQUENCE [LARGE SCALE GENOMIC DNA]</scope>
    <source>
        <strain evidence="2 3">K12</strain>
    </source>
</reference>
<dbReference type="InterPro" id="IPR029045">
    <property type="entry name" value="ClpP/crotonase-like_dom_sf"/>
</dbReference>
<dbReference type="InterPro" id="IPR001753">
    <property type="entry name" value="Enoyl-CoA_hydra/iso"/>
</dbReference>
<evidence type="ECO:0000313" key="3">
    <source>
        <dbReference type="Proteomes" id="UP000006983"/>
    </source>
</evidence>
<evidence type="ECO:0000256" key="1">
    <source>
        <dbReference type="ARBA" id="ARBA00005254"/>
    </source>
</evidence>
<comment type="similarity">
    <text evidence="1">Belongs to the enoyl-CoA hydratase/isomerase family.</text>
</comment>
<dbReference type="Gene3D" id="1.10.12.10">
    <property type="entry name" value="Lyase 2-enoyl-coa Hydratase, Chain A, domain 2"/>
    <property type="match status" value="1"/>
</dbReference>
<dbReference type="NCBIfam" id="NF005575">
    <property type="entry name" value="PRK07260.1"/>
    <property type="match status" value="1"/>
</dbReference>
<protein>
    <submittedName>
        <fullName evidence="2">Enoyl-CoA hydratase</fullName>
        <ecNumber evidence="2">4.2.1.17</ecNumber>
    </submittedName>
</protein>
<sequence length="266" mass="29136">MQKMAYETILYSVEDGVATLTLNRPEVQNGFNIPVCDEIMATIEEAKQDASVKFLVINANGKVFSVGGDLDQMQKAVAVDDVQSLVRIAEQVNEISFALKKLPKPVIMVVDGPCAGAAANLAVAADFTIASDKAKFIQAFVGVGLAPDAGGLYLLTRSIGINRATQITMTGEPVSAEKALDWGIAYKVVESEKLEKTVSQLIKKLNRSSVNSFKAIKEMVWESEFAGWENYAKLELDLQKSLAFTEDFKEGVRAYSERRRPKFQGK</sequence>
<dbReference type="Gene3D" id="3.90.226.10">
    <property type="entry name" value="2-enoyl-CoA Hydratase, Chain A, domain 1"/>
    <property type="match status" value="1"/>
</dbReference>